<dbReference type="Proteomes" id="UP000077266">
    <property type="component" value="Unassembled WGS sequence"/>
</dbReference>
<protein>
    <submittedName>
        <fullName evidence="2">Uncharacterized protein</fullName>
    </submittedName>
</protein>
<dbReference type="AlphaFoldDB" id="A0A165BBE9"/>
<accession>A0A165BBE9</accession>
<dbReference type="EMBL" id="KV426503">
    <property type="protein sequence ID" value="KZV80254.1"/>
    <property type="molecule type" value="Genomic_DNA"/>
</dbReference>
<organism evidence="2 3">
    <name type="scientific">Exidia glandulosa HHB12029</name>
    <dbReference type="NCBI Taxonomy" id="1314781"/>
    <lineage>
        <taxon>Eukaryota</taxon>
        <taxon>Fungi</taxon>
        <taxon>Dikarya</taxon>
        <taxon>Basidiomycota</taxon>
        <taxon>Agaricomycotina</taxon>
        <taxon>Agaricomycetes</taxon>
        <taxon>Auriculariales</taxon>
        <taxon>Exidiaceae</taxon>
        <taxon>Exidia</taxon>
    </lineage>
</organism>
<reference evidence="2 3" key="1">
    <citation type="journal article" date="2016" name="Mol. Biol. Evol.">
        <title>Comparative Genomics of Early-Diverging Mushroom-Forming Fungi Provides Insights into the Origins of Lignocellulose Decay Capabilities.</title>
        <authorList>
            <person name="Nagy L.G."/>
            <person name="Riley R."/>
            <person name="Tritt A."/>
            <person name="Adam C."/>
            <person name="Daum C."/>
            <person name="Floudas D."/>
            <person name="Sun H."/>
            <person name="Yadav J.S."/>
            <person name="Pangilinan J."/>
            <person name="Larsson K.H."/>
            <person name="Matsuura K."/>
            <person name="Barry K."/>
            <person name="Labutti K."/>
            <person name="Kuo R."/>
            <person name="Ohm R.A."/>
            <person name="Bhattacharya S.S."/>
            <person name="Shirouzu T."/>
            <person name="Yoshinaga Y."/>
            <person name="Martin F.M."/>
            <person name="Grigoriev I.V."/>
            <person name="Hibbett D.S."/>
        </authorList>
    </citation>
    <scope>NUCLEOTIDE SEQUENCE [LARGE SCALE GENOMIC DNA]</scope>
    <source>
        <strain evidence="2 3">HHB12029</strain>
    </source>
</reference>
<keyword evidence="3" id="KW-1185">Reference proteome</keyword>
<sequence>MAFIPLFKKGMPREVQGEYDEWFFKLHDDKLHDIAWYRAHAPENWYFEGAGRGDTDFIAERPGIWRLGPALRERVREAVLSLQCLWRDGLDGWTGGAWERVMNATYFGKKPPSLYSIARWKAEKMSRIHRDLQELKGEKREAEIKSRTEWVQTEVRAKLDGLWRYEQDVKVVKDLQSKIPRSVVDIDRLAEYLCCCYGTSWELRDGLAEFQRVVLEMRGFLCMLFVLGPGQWPEPADIEVLAGTGWQDTAKRIGDRAYRGVFTRSAEVAATYARLGAPVWLVTEISMPTRRALVARSRPAARAHFEQYNGGQLDSVMEELRPLMNALVTKDKIPTFSETGMWATKPPQAYRTLSLSTHRSPVSLDFDLGSPIPGAWDLRRNDVESYASRNHYSLPNQPTYPNLHYKHAVDRNAVALVPPAAAAAVAEESRKKAEASQAAMRQASFMPPMALERAQDQDVNMDDNFNVDREVRGTRTHDARTMEHNAAEPAANYDHGADEDFHMHDQFDQFDSQPVFNANREPDGEDGEIEEERSVASGSNVLAQPHADVQNVSLKRKGAEESADEAEGNGEEEEEKKKKKKKKVRARRQRYTLMKEAKRSNHDALLGTNKQQKERAAQVSISSGQASAYIEGARPPFFPESLPVAEAATKSVDKTHARQLQLGLDAKFPVPTSIVEQPRSFRVPRASYFHNTWNVQVHIEKEWTEEDRHRQREVRVSRALYTMAQIWPFLLRKIEATPMYAQQLEEKGGKGVGGDNGVGGGDWRDLLKRRVPARMVNLYAQCLGLDVSTMSEVKGVTGKPDHVNIPLPGTFPALEDCVRVPHPDDVSLLEGEDAEWATGLFGSGGRSEAERPKAIPQDWKTCRKADWWWSESEAGTPAFKVVHRKEEMRGLVRWLDYDNGRVVWLPRSSRGMAQLGGERVFARRIPNVVNVDGEWAEADETTIARTTRVWPGLWEDALALNKKHRQLASPQAGAEARHSRMPIWLQTDVAPAARAGHSFLDDLGPPTWLSQPLPAWASDTPGWASPEWRRFMIWSVTELEFRHELFAFDLAIRDCHSKVIPEYQEENSRQKRYDMVIACWGGGSIVPGTEENILCSTDAEQRLKGLVAFRELMAAWPRAEALLPTWSEISLGTVTVADIGEAKLATLEEEVWRAYAQMHYDYRHHVPPMPYRRPALPFTPESSS</sequence>
<dbReference type="OrthoDB" id="2634326at2759"/>
<feature type="compositionally biased region" description="Acidic residues" evidence="1">
    <location>
        <begin position="561"/>
        <end position="574"/>
    </location>
</feature>
<name>A0A165BBE9_EXIGL</name>
<feature type="compositionally biased region" description="Basic residues" evidence="1">
    <location>
        <begin position="577"/>
        <end position="590"/>
    </location>
</feature>
<evidence type="ECO:0000313" key="3">
    <source>
        <dbReference type="Proteomes" id="UP000077266"/>
    </source>
</evidence>
<feature type="region of interest" description="Disordered" evidence="1">
    <location>
        <begin position="514"/>
        <end position="590"/>
    </location>
</feature>
<gene>
    <name evidence="2" type="ORF">EXIGLDRAFT_781208</name>
</gene>
<evidence type="ECO:0000313" key="2">
    <source>
        <dbReference type="EMBL" id="KZV80254.1"/>
    </source>
</evidence>
<evidence type="ECO:0000256" key="1">
    <source>
        <dbReference type="SAM" id="MobiDB-lite"/>
    </source>
</evidence>
<dbReference type="InParanoid" id="A0A165BBE9"/>
<proteinExistence type="predicted"/>